<comment type="subcellular location">
    <subcellularLocation>
        <location evidence="1">Nucleus</location>
    </subcellularLocation>
</comment>
<protein>
    <recommendedName>
        <fullName evidence="4">Histone acetyltransferase type B catalytic subunit</fullName>
        <ecNumber evidence="3">2.3.1.48</ecNumber>
    </recommendedName>
</protein>
<evidence type="ECO:0000256" key="4">
    <source>
        <dbReference type="ARBA" id="ARBA00021268"/>
    </source>
</evidence>
<proteinExistence type="inferred from homology"/>
<keyword evidence="6" id="KW-0227">DNA damage</keyword>
<evidence type="ECO:0000256" key="1">
    <source>
        <dbReference type="ARBA" id="ARBA00004123"/>
    </source>
</evidence>
<dbReference type="InterPro" id="IPR017380">
    <property type="entry name" value="Hist_AcTrfase_B-typ_cat-su"/>
</dbReference>
<evidence type="ECO:0000256" key="9">
    <source>
        <dbReference type="ARBA" id="ARBA00023315"/>
    </source>
</evidence>
<dbReference type="InterPro" id="IPR019467">
    <property type="entry name" value="Hat1_N"/>
</dbReference>
<dbReference type="InterPro" id="IPR016181">
    <property type="entry name" value="Acyl_CoA_acyltransferase"/>
</dbReference>
<evidence type="ECO:0000313" key="17">
    <source>
        <dbReference type="EMBL" id="KFM63409.1"/>
    </source>
</evidence>
<dbReference type="Pfam" id="PF00583">
    <property type="entry name" value="Acetyltransf_1"/>
    <property type="match status" value="1"/>
</dbReference>
<name>A0A087TE70_STEMI</name>
<evidence type="ECO:0000256" key="2">
    <source>
        <dbReference type="ARBA" id="ARBA00010543"/>
    </source>
</evidence>
<dbReference type="InterPro" id="IPR048776">
    <property type="entry name" value="HAT1_C"/>
</dbReference>
<comment type="similarity">
    <text evidence="2">Belongs to the HAT1 family.</text>
</comment>
<evidence type="ECO:0000256" key="13">
    <source>
        <dbReference type="PIRSR" id="PIRSR038084-3"/>
    </source>
</evidence>
<dbReference type="STRING" id="407821.A0A087TE70"/>
<feature type="site" description="Interaction with histone H4 N-terminus" evidence="13">
    <location>
        <position position="188"/>
    </location>
</feature>
<keyword evidence="5 17" id="KW-0808">Transferase</keyword>
<dbReference type="Gene3D" id="1.10.10.390">
    <property type="match status" value="1"/>
</dbReference>
<keyword evidence="8" id="KW-0539">Nucleus</keyword>
<dbReference type="PANTHER" id="PTHR12046">
    <property type="entry name" value="HISTONE ACETYLTRANSFERASE TYPE B CATALYTIC SUBUNIT"/>
    <property type="match status" value="1"/>
</dbReference>
<keyword evidence="9" id="KW-0012">Acyltransferase</keyword>
<sequence length="407" mass="48155">MSGVKRKISEGYLEQYVCNANEVISFKFVLCKEDLNDESDCFKPEFTHQFFGDSENIFGYIGLHINFYYSACRLLPYFGMTYREKIKPSRSGGVEADNVYQIICDKLELQPTRDLDSFTASLNKESSFQPYGKILSSFTLESEVKEEYGIYHADITTAGFKEYHEKMQTLILWFIDAASYIDDEDERWDYFVLHEHINDNGGLYPFVGYATVYRYYAYPQKIRPRISQMLILPPFQKKGLGSKLLEAIYDYYIKDSEVLDITVEDPSEDFVKVRDFVDCKNCQTLPSFSEENLRKGFSQDMAEDAREKFKINRKQARRIYEILRLRCTDITNKKDYKAYRLDVKNRLNAPHQREKLDMEKLQRNLSPEELKAAANPIPREQRFEQLDHMYRELEEKYKHVLKRLNEL</sequence>
<dbReference type="GO" id="GO:0031509">
    <property type="term" value="P:subtelomeric heterochromatin formation"/>
    <property type="evidence" value="ECO:0007669"/>
    <property type="project" value="InterPro"/>
</dbReference>
<feature type="region of interest" description="Interaction with histone H4 N-terminus" evidence="12">
    <location>
        <begin position="53"/>
        <end position="55"/>
    </location>
</feature>
<keyword evidence="7" id="KW-0234">DNA repair</keyword>
<feature type="non-terminal residue" evidence="17">
    <location>
        <position position="407"/>
    </location>
</feature>
<feature type="active site" description="Proton donor/acceptor" evidence="11">
    <location>
        <position position="264"/>
    </location>
</feature>
<feature type="binding site" evidence="12">
    <location>
        <begin position="236"/>
        <end position="242"/>
    </location>
    <ligand>
        <name>acetyl-CoA</name>
        <dbReference type="ChEBI" id="CHEBI:57288"/>
    </ligand>
</feature>
<dbReference type="SUPFAM" id="SSF55729">
    <property type="entry name" value="Acyl-CoA N-acyltransferases (Nat)"/>
    <property type="match status" value="1"/>
</dbReference>
<feature type="region of interest" description="Interaction with histone H4 N-terminus" evidence="12">
    <location>
        <begin position="213"/>
        <end position="215"/>
    </location>
</feature>
<evidence type="ECO:0000313" key="18">
    <source>
        <dbReference type="Proteomes" id="UP000054359"/>
    </source>
</evidence>
<dbReference type="InterPro" id="IPR013523">
    <property type="entry name" value="Hist_AcTrfase_HAT1_C"/>
</dbReference>
<dbReference type="InterPro" id="IPR037113">
    <property type="entry name" value="Hat1_N_sf"/>
</dbReference>
<dbReference type="OMA" id="WTCDAND"/>
<dbReference type="GO" id="GO:0042393">
    <property type="term" value="F:histone binding"/>
    <property type="evidence" value="ECO:0007669"/>
    <property type="project" value="InterPro"/>
</dbReference>
<evidence type="ECO:0000259" key="14">
    <source>
        <dbReference type="Pfam" id="PF00583"/>
    </source>
</evidence>
<keyword evidence="18" id="KW-1185">Reference proteome</keyword>
<dbReference type="CDD" id="cd04301">
    <property type="entry name" value="NAT_SF"/>
    <property type="match status" value="1"/>
</dbReference>
<dbReference type="Gene3D" id="3.90.360.10">
    <property type="entry name" value="Histone acetyl transferase 1 (HAT1), N-terminal domain"/>
    <property type="match status" value="1"/>
</dbReference>
<evidence type="ECO:0000256" key="6">
    <source>
        <dbReference type="ARBA" id="ARBA00022763"/>
    </source>
</evidence>
<dbReference type="GO" id="GO:0005634">
    <property type="term" value="C:nucleus"/>
    <property type="evidence" value="ECO:0007669"/>
    <property type="project" value="UniProtKB-SubCell"/>
</dbReference>
<dbReference type="EMBL" id="KK114821">
    <property type="protein sequence ID" value="KFM63409.1"/>
    <property type="molecule type" value="Genomic_DNA"/>
</dbReference>
<dbReference type="Proteomes" id="UP000054359">
    <property type="component" value="Unassembled WGS sequence"/>
</dbReference>
<evidence type="ECO:0000256" key="12">
    <source>
        <dbReference type="PIRSR" id="PIRSR038084-2"/>
    </source>
</evidence>
<dbReference type="GO" id="GO:0000781">
    <property type="term" value="C:chromosome, telomeric region"/>
    <property type="evidence" value="ECO:0007669"/>
    <property type="project" value="GOC"/>
</dbReference>
<gene>
    <name evidence="17" type="ORF">X975_06546</name>
</gene>
<dbReference type="Pfam" id="PF21183">
    <property type="entry name" value="HAT1_C"/>
    <property type="match status" value="1"/>
</dbReference>
<feature type="domain" description="Histone acetyl transferase HAT1 N-terminal" evidence="15">
    <location>
        <begin position="16"/>
        <end position="176"/>
    </location>
</feature>
<dbReference type="GO" id="GO:0006281">
    <property type="term" value="P:DNA repair"/>
    <property type="evidence" value="ECO:0007669"/>
    <property type="project" value="UniProtKB-KW"/>
</dbReference>
<dbReference type="OrthoDB" id="10253098at2759"/>
<evidence type="ECO:0000256" key="5">
    <source>
        <dbReference type="ARBA" id="ARBA00022679"/>
    </source>
</evidence>
<evidence type="ECO:0000259" key="15">
    <source>
        <dbReference type="Pfam" id="PF10394"/>
    </source>
</evidence>
<reference evidence="17 18" key="1">
    <citation type="submission" date="2013-11" db="EMBL/GenBank/DDBJ databases">
        <title>Genome sequencing of Stegodyphus mimosarum.</title>
        <authorList>
            <person name="Bechsgaard J."/>
        </authorList>
    </citation>
    <scope>NUCLEOTIDE SEQUENCE [LARGE SCALE GENOMIC DNA]</scope>
</reference>
<evidence type="ECO:0000256" key="3">
    <source>
        <dbReference type="ARBA" id="ARBA00013184"/>
    </source>
</evidence>
<dbReference type="InterPro" id="IPR000182">
    <property type="entry name" value="GNAT_dom"/>
</dbReference>
<evidence type="ECO:0000259" key="16">
    <source>
        <dbReference type="Pfam" id="PF21183"/>
    </source>
</evidence>
<feature type="domain" description="Histone acetyltransferase type B catalytic subunit C-terminal" evidence="16">
    <location>
        <begin position="274"/>
        <end position="325"/>
    </location>
</feature>
<dbReference type="Gene3D" id="3.40.630.30">
    <property type="match status" value="1"/>
</dbReference>
<feature type="domain" description="N-acetyltransferase" evidence="14">
    <location>
        <begin position="183"/>
        <end position="255"/>
    </location>
</feature>
<dbReference type="GO" id="GO:0004402">
    <property type="term" value="F:histone acetyltransferase activity"/>
    <property type="evidence" value="ECO:0007669"/>
    <property type="project" value="InterPro"/>
</dbReference>
<evidence type="ECO:0000256" key="11">
    <source>
        <dbReference type="PIRSR" id="PIRSR038084-1"/>
    </source>
</evidence>
<accession>A0A087TE70</accession>
<dbReference type="FunFam" id="1.10.10.390:FF:000001">
    <property type="entry name" value="Histone acetyltransferase type B catalytic subunit"/>
    <property type="match status" value="1"/>
</dbReference>
<evidence type="ECO:0000256" key="8">
    <source>
        <dbReference type="ARBA" id="ARBA00023242"/>
    </source>
</evidence>
<dbReference type="PIRSF" id="PIRSF038084">
    <property type="entry name" value="HAT-B_cat"/>
    <property type="match status" value="1"/>
</dbReference>
<comment type="catalytic activity">
    <reaction evidence="10">
        <text>L-lysyl-[protein] + acetyl-CoA = N(6)-acetyl-L-lysyl-[protein] + CoA + H(+)</text>
        <dbReference type="Rhea" id="RHEA:45948"/>
        <dbReference type="Rhea" id="RHEA-COMP:9752"/>
        <dbReference type="Rhea" id="RHEA-COMP:10731"/>
        <dbReference type="ChEBI" id="CHEBI:15378"/>
        <dbReference type="ChEBI" id="CHEBI:29969"/>
        <dbReference type="ChEBI" id="CHEBI:57287"/>
        <dbReference type="ChEBI" id="CHEBI:57288"/>
        <dbReference type="ChEBI" id="CHEBI:61930"/>
        <dbReference type="EC" id="2.3.1.48"/>
    </reaction>
</comment>
<organism evidence="17 18">
    <name type="scientific">Stegodyphus mimosarum</name>
    <name type="common">African social velvet spider</name>
    <dbReference type="NCBI Taxonomy" id="407821"/>
    <lineage>
        <taxon>Eukaryota</taxon>
        <taxon>Metazoa</taxon>
        <taxon>Ecdysozoa</taxon>
        <taxon>Arthropoda</taxon>
        <taxon>Chelicerata</taxon>
        <taxon>Arachnida</taxon>
        <taxon>Araneae</taxon>
        <taxon>Araneomorphae</taxon>
        <taxon>Entelegynae</taxon>
        <taxon>Eresoidea</taxon>
        <taxon>Eresidae</taxon>
        <taxon>Stegodyphus</taxon>
    </lineage>
</organism>
<dbReference type="AlphaFoldDB" id="A0A087TE70"/>
<evidence type="ECO:0000256" key="10">
    <source>
        <dbReference type="ARBA" id="ARBA00048017"/>
    </source>
</evidence>
<dbReference type="Pfam" id="PF10394">
    <property type="entry name" value="Hat1_N"/>
    <property type="match status" value="1"/>
</dbReference>
<dbReference type="EC" id="2.3.1.48" evidence="3"/>
<evidence type="ECO:0000256" key="7">
    <source>
        <dbReference type="ARBA" id="ARBA00023204"/>
    </source>
</evidence>